<dbReference type="Pfam" id="PF02086">
    <property type="entry name" value="MethyltransfD12"/>
    <property type="match status" value="1"/>
</dbReference>
<evidence type="ECO:0000313" key="5">
    <source>
        <dbReference type="Proteomes" id="UP000765160"/>
    </source>
</evidence>
<dbReference type="PRINTS" id="PR00505">
    <property type="entry name" value="D12N6MTFRASE"/>
</dbReference>
<evidence type="ECO:0000256" key="2">
    <source>
        <dbReference type="ARBA" id="ARBA00022679"/>
    </source>
</evidence>
<accession>A0ABX1EWP8</accession>
<keyword evidence="2" id="KW-0808">Transferase</keyword>
<dbReference type="InterPro" id="IPR012327">
    <property type="entry name" value="MeTrfase_D12"/>
</dbReference>
<dbReference type="Proteomes" id="UP000765160">
    <property type="component" value="Unassembled WGS sequence"/>
</dbReference>
<protein>
    <submittedName>
        <fullName evidence="4">DNA methyltransferase</fullName>
    </submittedName>
</protein>
<evidence type="ECO:0000313" key="4">
    <source>
        <dbReference type="EMBL" id="NKE44505.1"/>
    </source>
</evidence>
<dbReference type="SUPFAM" id="SSF53335">
    <property type="entry name" value="S-adenosyl-L-methionine-dependent methyltransferases"/>
    <property type="match status" value="1"/>
</dbReference>
<dbReference type="GO" id="GO:0008168">
    <property type="term" value="F:methyltransferase activity"/>
    <property type="evidence" value="ECO:0007669"/>
    <property type="project" value="UniProtKB-KW"/>
</dbReference>
<sequence>MIKYLGSKRGLLPQILRAVGAAAGDRAVVADLFSGSARVSHALKAAGWRVLANDELPFAQTLACGLVQADAERWGARADRLLAELSHLPPASGWFTATYAETARYLHPVNAARLEAMREAIERLDPEPELRAILLTALIQAADRVDSCAGHQMSFMRELAPRAMKPLLLRRPELLPRPAAGPCLALAEDAVSLAGAIECDVAYLDPPYDQHVYLSNYHMWETLVRWDRPDTYGRAQKRTDCRTRRSAFNTRAGIGPAFARLVTGLRARTLVVSYGAEGFLARAELERMLAGRGFLHVLEVPHRRYAGTRLGIHNARGEKVGTPGPDGTMERLYVASDRRLDLPRNQDYRMVHEAAEAAGALDTQQAADALAVQQVADAGRCTAIAAGPSATA</sequence>
<dbReference type="EMBL" id="JAAVTX010000002">
    <property type="protein sequence ID" value="NKE44505.1"/>
    <property type="molecule type" value="Genomic_DNA"/>
</dbReference>
<evidence type="ECO:0000256" key="3">
    <source>
        <dbReference type="ARBA" id="ARBA00022691"/>
    </source>
</evidence>
<gene>
    <name evidence="4" type="ORF">HB662_06935</name>
</gene>
<keyword evidence="3" id="KW-0949">S-adenosyl-L-methionine</keyword>
<organism evidence="4 5">
    <name type="scientific">Falsiroseomonas frigidaquae</name>
    <dbReference type="NCBI Taxonomy" id="487318"/>
    <lineage>
        <taxon>Bacteria</taxon>
        <taxon>Pseudomonadati</taxon>
        <taxon>Pseudomonadota</taxon>
        <taxon>Alphaproteobacteria</taxon>
        <taxon>Acetobacterales</taxon>
        <taxon>Roseomonadaceae</taxon>
        <taxon>Falsiroseomonas</taxon>
    </lineage>
</organism>
<proteinExistence type="predicted"/>
<reference evidence="4 5" key="1">
    <citation type="submission" date="2020-03" db="EMBL/GenBank/DDBJ databases">
        <title>Roseomonas selenitidurans sp. nov. isolated from soil.</title>
        <authorList>
            <person name="Liu H."/>
        </authorList>
    </citation>
    <scope>NUCLEOTIDE SEQUENCE [LARGE SCALE GENOMIC DNA]</scope>
    <source>
        <strain evidence="4 5">JCM 15073</strain>
    </source>
</reference>
<evidence type="ECO:0000256" key="1">
    <source>
        <dbReference type="ARBA" id="ARBA00022603"/>
    </source>
</evidence>
<name>A0ABX1EWP8_9PROT</name>
<dbReference type="InterPro" id="IPR029063">
    <property type="entry name" value="SAM-dependent_MTases_sf"/>
</dbReference>
<dbReference type="GO" id="GO:0032259">
    <property type="term" value="P:methylation"/>
    <property type="evidence" value="ECO:0007669"/>
    <property type="project" value="UniProtKB-KW"/>
</dbReference>
<keyword evidence="1 4" id="KW-0489">Methyltransferase</keyword>
<keyword evidence="5" id="KW-1185">Reference proteome</keyword>
<comment type="caution">
    <text evidence="4">The sequence shown here is derived from an EMBL/GenBank/DDBJ whole genome shotgun (WGS) entry which is preliminary data.</text>
</comment>